<evidence type="ECO:0000313" key="1">
    <source>
        <dbReference type="EMBL" id="THU95163.1"/>
    </source>
</evidence>
<organism evidence="1 2">
    <name type="scientific">Dendrothele bispora (strain CBS 962.96)</name>
    <dbReference type="NCBI Taxonomy" id="1314807"/>
    <lineage>
        <taxon>Eukaryota</taxon>
        <taxon>Fungi</taxon>
        <taxon>Dikarya</taxon>
        <taxon>Basidiomycota</taxon>
        <taxon>Agaricomycotina</taxon>
        <taxon>Agaricomycetes</taxon>
        <taxon>Agaricomycetidae</taxon>
        <taxon>Agaricales</taxon>
        <taxon>Agaricales incertae sedis</taxon>
        <taxon>Dendrothele</taxon>
    </lineage>
</organism>
<gene>
    <name evidence="1" type="ORF">K435DRAFT_859794</name>
</gene>
<dbReference type="InterPro" id="IPR011990">
    <property type="entry name" value="TPR-like_helical_dom_sf"/>
</dbReference>
<dbReference type="InterPro" id="IPR027417">
    <property type="entry name" value="P-loop_NTPase"/>
</dbReference>
<dbReference type="AlphaFoldDB" id="A0A4S8M0R5"/>
<accession>A0A4S8M0R5</accession>
<keyword evidence="2" id="KW-1185">Reference proteome</keyword>
<evidence type="ECO:0008006" key="3">
    <source>
        <dbReference type="Google" id="ProtNLM"/>
    </source>
</evidence>
<dbReference type="Proteomes" id="UP000297245">
    <property type="component" value="Unassembled WGS sequence"/>
</dbReference>
<proteinExistence type="predicted"/>
<reference evidence="1 2" key="1">
    <citation type="journal article" date="2019" name="Nat. Ecol. Evol.">
        <title>Megaphylogeny resolves global patterns of mushroom evolution.</title>
        <authorList>
            <person name="Varga T."/>
            <person name="Krizsan K."/>
            <person name="Foldi C."/>
            <person name="Dima B."/>
            <person name="Sanchez-Garcia M."/>
            <person name="Sanchez-Ramirez S."/>
            <person name="Szollosi G.J."/>
            <person name="Szarkandi J.G."/>
            <person name="Papp V."/>
            <person name="Albert L."/>
            <person name="Andreopoulos W."/>
            <person name="Angelini C."/>
            <person name="Antonin V."/>
            <person name="Barry K.W."/>
            <person name="Bougher N.L."/>
            <person name="Buchanan P."/>
            <person name="Buyck B."/>
            <person name="Bense V."/>
            <person name="Catcheside P."/>
            <person name="Chovatia M."/>
            <person name="Cooper J."/>
            <person name="Damon W."/>
            <person name="Desjardin D."/>
            <person name="Finy P."/>
            <person name="Geml J."/>
            <person name="Haridas S."/>
            <person name="Hughes K."/>
            <person name="Justo A."/>
            <person name="Karasinski D."/>
            <person name="Kautmanova I."/>
            <person name="Kiss B."/>
            <person name="Kocsube S."/>
            <person name="Kotiranta H."/>
            <person name="LaButti K.M."/>
            <person name="Lechner B.E."/>
            <person name="Liimatainen K."/>
            <person name="Lipzen A."/>
            <person name="Lukacs Z."/>
            <person name="Mihaltcheva S."/>
            <person name="Morgado L.N."/>
            <person name="Niskanen T."/>
            <person name="Noordeloos M.E."/>
            <person name="Ohm R.A."/>
            <person name="Ortiz-Santana B."/>
            <person name="Ovrebo C."/>
            <person name="Racz N."/>
            <person name="Riley R."/>
            <person name="Savchenko A."/>
            <person name="Shiryaev A."/>
            <person name="Soop K."/>
            <person name="Spirin V."/>
            <person name="Szebenyi C."/>
            <person name="Tomsovsky M."/>
            <person name="Tulloss R.E."/>
            <person name="Uehling J."/>
            <person name="Grigoriev I.V."/>
            <person name="Vagvolgyi C."/>
            <person name="Papp T."/>
            <person name="Martin F.M."/>
            <person name="Miettinen O."/>
            <person name="Hibbett D.S."/>
            <person name="Nagy L.G."/>
        </authorList>
    </citation>
    <scope>NUCLEOTIDE SEQUENCE [LARGE SCALE GENOMIC DNA]</scope>
    <source>
        <strain evidence="1 2">CBS 962.96</strain>
    </source>
</reference>
<sequence>MDTLKNIATDCESVADELASQYGEREESVYFRFNVTHGVGQISLEEWKKISEIVTHTKAYLQDSRISAYVDSVVQRLCDPSSHSTSVSLALLCGHAPRQMVGGEQLPFEFGSTSYKPYEPATMIGRDDENPHLSPASLCDIKVVEKHPSRHFISCEGIYSVEALLAELANALRIQKRENLCDEVLTLLREPSNPIILCLDNFETIWEAEANVRSSPIEQFLSRISNIPMLSIILTLRGLQSPLNVPWSNNRCILAVKPLDIDSSQLLFKNTSGVSMIDTYTEKLLEAVDGVPLAIKLLASIVQEGIETTEMLRRAWEKERTKIVKHGNDRLSNLELSIQLSLDCPRMRQDPNAIDTLAILSLLPDGLSKGLLDAFQTHLPRDFSLHSSLATLQRVSLAYSNRTTSTERIQLLSPIRHLCRANLPKREDLVGGLISFYTEFLNTDSDWTDGTLHETVPQELLNLHSVLHDAISVEQVDRSLMQASINFTRWSLAKGNPVDDIIQLVADKKAEVSLEARADCLSCLAEMFLDRDKLDEAEESLNRAVELHRQAQDVLGEAYDLQMLGVVLRREELEVNDNPSLYGSLLLLADLN</sequence>
<dbReference type="EMBL" id="ML179206">
    <property type="protein sequence ID" value="THU95163.1"/>
    <property type="molecule type" value="Genomic_DNA"/>
</dbReference>
<dbReference type="SUPFAM" id="SSF52540">
    <property type="entry name" value="P-loop containing nucleoside triphosphate hydrolases"/>
    <property type="match status" value="1"/>
</dbReference>
<dbReference type="OrthoDB" id="630895at2759"/>
<evidence type="ECO:0000313" key="2">
    <source>
        <dbReference type="Proteomes" id="UP000297245"/>
    </source>
</evidence>
<name>A0A4S8M0R5_DENBC</name>
<dbReference type="Gene3D" id="1.25.40.10">
    <property type="entry name" value="Tetratricopeptide repeat domain"/>
    <property type="match status" value="1"/>
</dbReference>
<protein>
    <recommendedName>
        <fullName evidence="3">MalT-like TPR region domain-containing protein</fullName>
    </recommendedName>
</protein>